<sequence length="270" mass="31064">MSRLAMMRYARSLLILTLLLIVLLNVWFSKVREEGWQQPVTAWIYPINADGSDLTQAWIDALTLDDFHEMERFFNREARRYRLPLERPIQLQLVGQIHAIPPDIPHEPSILDGVIWALSMRYWAWRYDESERESDTIRIFIRFYSPDNPRPMQHSLGLQKGMIGVVNGYAGQEHLGRNQLVAAHELLHTLGATDKYDMDTLAPVWPDGYADPTQYPLYPQTRAEIMSGRLQLAPGWLMLPPSLEYAMIGAATAIEIGWLAPHGEVDNDQR</sequence>
<proteinExistence type="predicted"/>
<evidence type="ECO:0000313" key="1">
    <source>
        <dbReference type="EMBL" id="RAU18609.1"/>
    </source>
</evidence>
<dbReference type="AlphaFoldDB" id="A0A364NNC3"/>
<dbReference type="Proteomes" id="UP000250744">
    <property type="component" value="Unassembled WGS sequence"/>
</dbReference>
<comment type="caution">
    <text evidence="1">The sequence shown here is derived from an EMBL/GenBank/DDBJ whole genome shotgun (WGS) entry which is preliminary data.</text>
</comment>
<dbReference type="OrthoDB" id="5523793at2"/>
<name>A0A364NNC3_9GAMM</name>
<keyword evidence="2" id="KW-1185">Reference proteome</keyword>
<accession>A0A364NNC3</accession>
<organism evidence="1 2">
    <name type="scientific">Nitrincola tibetensis</name>
    <dbReference type="NCBI Taxonomy" id="2219697"/>
    <lineage>
        <taxon>Bacteria</taxon>
        <taxon>Pseudomonadati</taxon>
        <taxon>Pseudomonadota</taxon>
        <taxon>Gammaproteobacteria</taxon>
        <taxon>Oceanospirillales</taxon>
        <taxon>Oceanospirillaceae</taxon>
        <taxon>Nitrincola</taxon>
    </lineage>
</organism>
<dbReference type="RefSeq" id="WP_112158714.1">
    <property type="nucleotide sequence ID" value="NZ_QKRX01000004.1"/>
</dbReference>
<gene>
    <name evidence="1" type="ORF">DN062_07515</name>
</gene>
<protein>
    <submittedName>
        <fullName evidence="1">Uncharacterized protein</fullName>
    </submittedName>
</protein>
<reference evidence="1 2" key="1">
    <citation type="submission" date="2018-06" db="EMBL/GenBank/DDBJ databases">
        <title>Nitrincola tibetense sp. nov., isolated from Lake XuguoCo on Tibetan Plateau.</title>
        <authorList>
            <person name="Xing P."/>
        </authorList>
    </citation>
    <scope>NUCLEOTIDE SEQUENCE [LARGE SCALE GENOMIC DNA]</scope>
    <source>
        <strain evidence="2">xg18</strain>
    </source>
</reference>
<evidence type="ECO:0000313" key="2">
    <source>
        <dbReference type="Proteomes" id="UP000250744"/>
    </source>
</evidence>
<dbReference type="EMBL" id="QKRX01000004">
    <property type="protein sequence ID" value="RAU18609.1"/>
    <property type="molecule type" value="Genomic_DNA"/>
</dbReference>